<keyword evidence="1" id="KW-0472">Membrane</keyword>
<organism evidence="2 3">
    <name type="scientific">Oxalobacter vibrioformis</name>
    <dbReference type="NCBI Taxonomy" id="933080"/>
    <lineage>
        <taxon>Bacteria</taxon>
        <taxon>Pseudomonadati</taxon>
        <taxon>Pseudomonadota</taxon>
        <taxon>Betaproteobacteria</taxon>
        <taxon>Burkholderiales</taxon>
        <taxon>Oxalobacteraceae</taxon>
        <taxon>Oxalobacter</taxon>
    </lineage>
</organism>
<name>A0A9E9LZE8_9BURK</name>
<keyword evidence="1" id="KW-1133">Transmembrane helix</keyword>
<keyword evidence="1" id="KW-0812">Transmembrane</keyword>
<feature type="transmembrane region" description="Helical" evidence="1">
    <location>
        <begin position="113"/>
        <end position="132"/>
    </location>
</feature>
<dbReference type="EMBL" id="CP098242">
    <property type="protein sequence ID" value="WAW10465.1"/>
    <property type="molecule type" value="Genomic_DNA"/>
</dbReference>
<protein>
    <recommendedName>
        <fullName evidence="4">Metallophosphoesterase</fullName>
    </recommendedName>
</protein>
<proteinExistence type="predicted"/>
<accession>A0A9E9LZE8</accession>
<keyword evidence="3" id="KW-1185">Reference proteome</keyword>
<dbReference type="KEGG" id="ovb:NB640_02045"/>
<reference evidence="2" key="1">
    <citation type="journal article" date="2022" name="Front. Microbiol.">
        <title>New perspectives on an old grouping: The genomic and phenotypic variability of Oxalobacter formigenes and the implications for calcium oxalate stone prevention.</title>
        <authorList>
            <person name="Chmiel J.A."/>
            <person name="Carr C."/>
            <person name="Stuivenberg G.A."/>
            <person name="Venema R."/>
            <person name="Chanyi R.M."/>
            <person name="Al K.F."/>
            <person name="Giguere D."/>
            <person name="Say H."/>
            <person name="Akouris P.P."/>
            <person name="Dominguez Romero S.A."/>
            <person name="Kwong A."/>
            <person name="Tai V."/>
            <person name="Koval S.F."/>
            <person name="Razvi H."/>
            <person name="Bjazevic J."/>
            <person name="Burton J.P."/>
        </authorList>
    </citation>
    <scope>NUCLEOTIDE SEQUENCE</scope>
    <source>
        <strain evidence="2">WoOx3</strain>
    </source>
</reference>
<evidence type="ECO:0000313" key="3">
    <source>
        <dbReference type="Proteomes" id="UP001156215"/>
    </source>
</evidence>
<dbReference type="RefSeq" id="WP_269309480.1">
    <property type="nucleotide sequence ID" value="NZ_CP098242.1"/>
</dbReference>
<evidence type="ECO:0000313" key="2">
    <source>
        <dbReference type="EMBL" id="WAW10465.1"/>
    </source>
</evidence>
<feature type="transmembrane region" description="Helical" evidence="1">
    <location>
        <begin position="20"/>
        <end position="47"/>
    </location>
</feature>
<dbReference type="Proteomes" id="UP001156215">
    <property type="component" value="Chromosome"/>
</dbReference>
<feature type="transmembrane region" description="Helical" evidence="1">
    <location>
        <begin position="67"/>
        <end position="88"/>
    </location>
</feature>
<gene>
    <name evidence="2" type="ORF">NB640_02045</name>
</gene>
<evidence type="ECO:0008006" key="4">
    <source>
        <dbReference type="Google" id="ProtNLM"/>
    </source>
</evidence>
<dbReference type="AlphaFoldDB" id="A0A9E9LZE8"/>
<sequence>MMSSDRHDDKSLLLRSFAYIALRLIAPLPITMTGKICAALLVLLISLKHYFFQNFFGGLASPDLPRIVIILSGWLYVTLTFLFVLLVIRDITGCLLWIAGKAGFSVNLSLTELPFSLGILLIVLLCSTYSLYEAIRRLDIKRMEVTLTRLPKALDGLTIVQITDLHVNAFNPAHKVKELSKRSTASTPISFCSPVILLTGQLSNGKRILRP</sequence>
<evidence type="ECO:0000256" key="1">
    <source>
        <dbReference type="SAM" id="Phobius"/>
    </source>
</evidence>